<keyword evidence="12" id="KW-1015">Disulfide bond</keyword>
<evidence type="ECO:0000256" key="8">
    <source>
        <dbReference type="ARBA" id="ARBA00015707"/>
    </source>
</evidence>
<evidence type="ECO:0000259" key="23">
    <source>
        <dbReference type="Pfam" id="PF17753"/>
    </source>
</evidence>
<evidence type="ECO:0000256" key="16">
    <source>
        <dbReference type="ARBA" id="ARBA00023326"/>
    </source>
</evidence>
<dbReference type="EMBL" id="ML994015">
    <property type="protein sequence ID" value="KAF2200574.1"/>
    <property type="molecule type" value="Genomic_DNA"/>
</dbReference>
<organism evidence="26 27">
    <name type="scientific">Delitschia confertaspora ATCC 74209</name>
    <dbReference type="NCBI Taxonomy" id="1513339"/>
    <lineage>
        <taxon>Eukaryota</taxon>
        <taxon>Fungi</taxon>
        <taxon>Dikarya</taxon>
        <taxon>Ascomycota</taxon>
        <taxon>Pezizomycotina</taxon>
        <taxon>Dothideomycetes</taxon>
        <taxon>Pleosporomycetidae</taxon>
        <taxon>Pleosporales</taxon>
        <taxon>Delitschiaceae</taxon>
        <taxon>Delitschia</taxon>
    </lineage>
</organism>
<comment type="subunit">
    <text evidence="6">Homodimer.</text>
</comment>
<dbReference type="InterPro" id="IPR036156">
    <property type="entry name" value="Beta-gal/glucu_dom_sf"/>
</dbReference>
<comment type="caution">
    <text evidence="26">The sequence shown here is derived from an EMBL/GenBank/DDBJ whole genome shotgun (WGS) entry which is preliminary data.</text>
</comment>
<evidence type="ECO:0000256" key="1">
    <source>
        <dbReference type="ARBA" id="ARBA00000829"/>
    </source>
</evidence>
<evidence type="ECO:0000256" key="10">
    <source>
        <dbReference type="ARBA" id="ARBA00022729"/>
    </source>
</evidence>
<protein>
    <recommendedName>
        <fullName evidence="8">Beta-mannosidase</fullName>
        <ecNumber evidence="7">3.2.1.25</ecNumber>
    </recommendedName>
    <alternativeName>
        <fullName evidence="19">Beta-mannosidase B</fullName>
    </alternativeName>
    <alternativeName>
        <fullName evidence="17">Lysosomal beta A mannosidase</fullName>
    </alternativeName>
    <alternativeName>
        <fullName evidence="20">Mannanase B</fullName>
    </alternativeName>
</protein>
<dbReference type="GO" id="GO:0006516">
    <property type="term" value="P:glycoprotein catabolic process"/>
    <property type="evidence" value="ECO:0007669"/>
    <property type="project" value="TreeGrafter"/>
</dbReference>
<comment type="similarity">
    <text evidence="18">Belongs to the glycosyl hydrolase 2 family. Beta-mannosidase B subfamily.</text>
</comment>
<dbReference type="PANTHER" id="PTHR43730:SF1">
    <property type="entry name" value="BETA-MANNOSIDASE"/>
    <property type="match status" value="1"/>
</dbReference>
<evidence type="ECO:0000259" key="24">
    <source>
        <dbReference type="Pfam" id="PF17786"/>
    </source>
</evidence>
<dbReference type="InterPro" id="IPR006103">
    <property type="entry name" value="Glyco_hydro_2_cat"/>
</dbReference>
<dbReference type="Pfam" id="PF00703">
    <property type="entry name" value="Glyco_hydro_2"/>
    <property type="match status" value="1"/>
</dbReference>
<dbReference type="InterPro" id="IPR008979">
    <property type="entry name" value="Galactose-bd-like_sf"/>
</dbReference>
<dbReference type="FunFam" id="2.60.120.260:FF:000118">
    <property type="entry name" value="Beta-mannosidase B"/>
    <property type="match status" value="1"/>
</dbReference>
<proteinExistence type="inferred from homology"/>
<dbReference type="Gene3D" id="3.20.20.80">
    <property type="entry name" value="Glycosidases"/>
    <property type="match status" value="1"/>
</dbReference>
<evidence type="ECO:0000256" key="18">
    <source>
        <dbReference type="ARBA" id="ARBA00038429"/>
    </source>
</evidence>
<feature type="domain" description="Mannosidase Ig/CBM-like" evidence="24">
    <location>
        <begin position="701"/>
        <end position="796"/>
    </location>
</feature>
<evidence type="ECO:0000259" key="21">
    <source>
        <dbReference type="Pfam" id="PF00703"/>
    </source>
</evidence>
<evidence type="ECO:0000256" key="20">
    <source>
        <dbReference type="ARBA" id="ARBA00041614"/>
    </source>
</evidence>
<dbReference type="InterPro" id="IPR017853">
    <property type="entry name" value="GH"/>
</dbReference>
<evidence type="ECO:0000256" key="15">
    <source>
        <dbReference type="ARBA" id="ARBA00023295"/>
    </source>
</evidence>
<evidence type="ECO:0000256" key="5">
    <source>
        <dbReference type="ARBA" id="ARBA00011245"/>
    </source>
</evidence>
<keyword evidence="27" id="KW-1185">Reference proteome</keyword>
<keyword evidence="9" id="KW-0964">Secreted</keyword>
<dbReference type="Pfam" id="PF02836">
    <property type="entry name" value="Glyco_hydro_2_C"/>
    <property type="match status" value="1"/>
</dbReference>
<sequence>MGSSGGRHRLDLSTNWTFTQGPRESDREYLQANNLPTEIYRDLLKNEKIPDPFLNFNELSVRWVAEETWTYRTEFTTSNLYRSDSRRTDLVFEGLDTFTSVYFNGEKILESDNMFVSHRLDVSSNIQARNVLELVFEPARKKGLELMKQHSEHTFIVHQTEVSRGPVRKAQYQWGWDWGPILLTCGPWKPIYLESYTSRIEDFWVEYTLNDGLNKAVGKICALVQGDGGDVTFEIRTPGGESKFKTSTRIFTKHNMYHMYVADFRISEIDLWWPRGYGGQNLYTVGVGFVSTRSELTKSVGFRKAELVQEKDEFGQSFYFRINNVDIFAGGSCWIPADSFLSRINAKSYREWIALAAEGNQTMIRVWGGGIYESEVLFDTCNELGLLVWQDFAFACANYPANPDFLKSVEEEARQNVRRLRNHPSLIIWAGNNEDYQIVERYNLEYQFEDKDPQSWLKTNFPARYIYEYLLPMIVAEETNGTIYHPSSPFGNGKSTTLKVEPTVGDIHQWNIWHGEMKPYQKFPEMGGRFVSEFGMEAYPHLETINKSVINEQDRYPGSMCMDFRNKAIGHERRLISYVAENFRIKYDLPNFIHLTQIMQADSMAWAYKCWRRQWGTPGKRQCGGVLVWQLNDCWPTMSWAVVDYYKIPKPAYYAIKRCLQPVVIGVTRRFVDWTMRPADALWKRDTSHLDLRKIWKDVGFDVWVASSSQNKLQGKVLIRLISISTGLHVRLQQELDVVVHSNSTTEVYHGMTGPVEVPDTPFNTDEEDPFIIHVSLVVDDKEIATDISWPDPIKYLHFPKRELQVDWSENYDYATITCRKPVKGFTFSEVEGIRLSDNGFDLIPGELKKVSFTGDSTKELSWQYVGM</sequence>
<evidence type="ECO:0000256" key="9">
    <source>
        <dbReference type="ARBA" id="ARBA00022525"/>
    </source>
</evidence>
<evidence type="ECO:0000256" key="2">
    <source>
        <dbReference type="ARBA" id="ARBA00003150"/>
    </source>
</evidence>
<dbReference type="Gene3D" id="2.60.120.260">
    <property type="entry name" value="Galactose-binding domain-like"/>
    <property type="match status" value="1"/>
</dbReference>
<keyword evidence="13" id="KW-0325">Glycoprotein</keyword>
<dbReference type="OrthoDB" id="2866996at2759"/>
<dbReference type="Pfam" id="PF17786">
    <property type="entry name" value="Mannosidase_ig"/>
    <property type="match status" value="1"/>
</dbReference>
<dbReference type="SUPFAM" id="SSF49303">
    <property type="entry name" value="beta-Galactosidase/glucuronidase domain"/>
    <property type="match status" value="2"/>
</dbReference>
<evidence type="ECO:0000256" key="19">
    <source>
        <dbReference type="ARBA" id="ARBA00041069"/>
    </source>
</evidence>
<keyword evidence="11 26" id="KW-0378">Hydrolase</keyword>
<dbReference type="GO" id="GO:0005576">
    <property type="term" value="C:extracellular region"/>
    <property type="evidence" value="ECO:0007669"/>
    <property type="project" value="UniProtKB-SubCell"/>
</dbReference>
<feature type="domain" description="Beta-mannosidase Ig-fold" evidence="23">
    <location>
        <begin position="807"/>
        <end position="858"/>
    </location>
</feature>
<dbReference type="GO" id="GO:0004567">
    <property type="term" value="F:beta-mannosidase activity"/>
    <property type="evidence" value="ECO:0007669"/>
    <property type="project" value="UniProtKB-EC"/>
</dbReference>
<evidence type="ECO:0000313" key="27">
    <source>
        <dbReference type="Proteomes" id="UP000799536"/>
    </source>
</evidence>
<keyword evidence="15" id="KW-0326">Glycosidase</keyword>
<dbReference type="SUPFAM" id="SSF49785">
    <property type="entry name" value="Galactose-binding domain-like"/>
    <property type="match status" value="1"/>
</dbReference>
<dbReference type="InterPro" id="IPR050887">
    <property type="entry name" value="Beta-mannosidase_GH2"/>
</dbReference>
<dbReference type="InterPro" id="IPR006102">
    <property type="entry name" value="Ig-like_GH2"/>
</dbReference>
<evidence type="ECO:0000256" key="4">
    <source>
        <dbReference type="ARBA" id="ARBA00004740"/>
    </source>
</evidence>
<evidence type="ECO:0000256" key="14">
    <source>
        <dbReference type="ARBA" id="ARBA00023277"/>
    </source>
</evidence>
<comment type="subunit">
    <text evidence="5">Monomer.</text>
</comment>
<feature type="domain" description="Glycoside hydrolase family 2 catalytic" evidence="22">
    <location>
        <begin position="377"/>
        <end position="441"/>
    </location>
</feature>
<evidence type="ECO:0000259" key="22">
    <source>
        <dbReference type="Pfam" id="PF02836"/>
    </source>
</evidence>
<dbReference type="PANTHER" id="PTHR43730">
    <property type="entry name" value="BETA-MANNOSIDASE"/>
    <property type="match status" value="1"/>
</dbReference>
<evidence type="ECO:0000256" key="12">
    <source>
        <dbReference type="ARBA" id="ARBA00023157"/>
    </source>
</evidence>
<gene>
    <name evidence="26" type="ORF">GQ43DRAFT_463862</name>
</gene>
<comment type="pathway">
    <text evidence="4">Glycan metabolism; N-glycan degradation.</text>
</comment>
<dbReference type="InterPro" id="IPR054593">
    <property type="entry name" value="Beta-mannosidase-like_N2"/>
</dbReference>
<dbReference type="EC" id="3.2.1.25" evidence="7"/>
<comment type="function">
    <text evidence="2">Exoglycosidase that cleaves the single beta-linked mannose residue from the non-reducing end of all N-linked glycoprotein oligosaccharides.</text>
</comment>
<dbReference type="Proteomes" id="UP000799536">
    <property type="component" value="Unassembled WGS sequence"/>
</dbReference>
<feature type="domain" description="Beta-mannosidase-like galactose-binding" evidence="25">
    <location>
        <begin position="16"/>
        <end position="189"/>
    </location>
</feature>
<evidence type="ECO:0000256" key="7">
    <source>
        <dbReference type="ARBA" id="ARBA00012754"/>
    </source>
</evidence>
<dbReference type="Gene3D" id="2.60.40.10">
    <property type="entry name" value="Immunoglobulins"/>
    <property type="match status" value="2"/>
</dbReference>
<evidence type="ECO:0000256" key="6">
    <source>
        <dbReference type="ARBA" id="ARBA00011738"/>
    </source>
</evidence>
<evidence type="ECO:0000256" key="3">
    <source>
        <dbReference type="ARBA" id="ARBA00004613"/>
    </source>
</evidence>
<evidence type="ECO:0000256" key="11">
    <source>
        <dbReference type="ARBA" id="ARBA00022801"/>
    </source>
</evidence>
<dbReference type="InterPro" id="IPR041447">
    <property type="entry name" value="Mannosidase_ig"/>
</dbReference>
<evidence type="ECO:0000313" key="26">
    <source>
        <dbReference type="EMBL" id="KAF2200574.1"/>
    </source>
</evidence>
<dbReference type="FunFam" id="3.20.20.80:FF:000050">
    <property type="entry name" value="Beta-mannosidase B"/>
    <property type="match status" value="1"/>
</dbReference>
<dbReference type="InterPro" id="IPR013783">
    <property type="entry name" value="Ig-like_fold"/>
</dbReference>
<name>A0A9P4MPE8_9PLEO</name>
<keyword evidence="14" id="KW-0119">Carbohydrate metabolism</keyword>
<dbReference type="Pfam" id="PF17753">
    <property type="entry name" value="Ig_mannosidase"/>
    <property type="match status" value="1"/>
</dbReference>
<dbReference type="InterPro" id="IPR041625">
    <property type="entry name" value="Beta-mannosidase_Ig"/>
</dbReference>
<dbReference type="SUPFAM" id="SSF51445">
    <property type="entry name" value="(Trans)glycosidases"/>
    <property type="match status" value="1"/>
</dbReference>
<accession>A0A9P4MPE8</accession>
<keyword evidence="16" id="KW-0624">Polysaccharide degradation</keyword>
<comment type="subcellular location">
    <subcellularLocation>
        <location evidence="3">Secreted</location>
    </subcellularLocation>
</comment>
<comment type="catalytic activity">
    <reaction evidence="1">
        <text>Hydrolysis of terminal, non-reducing beta-D-mannose residues in beta-D-mannosides.</text>
        <dbReference type="EC" id="3.2.1.25"/>
    </reaction>
</comment>
<keyword evidence="10" id="KW-0732">Signal</keyword>
<dbReference type="GO" id="GO:0000272">
    <property type="term" value="P:polysaccharide catabolic process"/>
    <property type="evidence" value="ECO:0007669"/>
    <property type="project" value="UniProtKB-KW"/>
</dbReference>
<evidence type="ECO:0000256" key="17">
    <source>
        <dbReference type="ARBA" id="ARBA00032581"/>
    </source>
</evidence>
<reference evidence="26" key="1">
    <citation type="journal article" date="2020" name="Stud. Mycol.">
        <title>101 Dothideomycetes genomes: a test case for predicting lifestyles and emergence of pathogens.</title>
        <authorList>
            <person name="Haridas S."/>
            <person name="Albert R."/>
            <person name="Binder M."/>
            <person name="Bloem J."/>
            <person name="Labutti K."/>
            <person name="Salamov A."/>
            <person name="Andreopoulos B."/>
            <person name="Baker S."/>
            <person name="Barry K."/>
            <person name="Bills G."/>
            <person name="Bluhm B."/>
            <person name="Cannon C."/>
            <person name="Castanera R."/>
            <person name="Culley D."/>
            <person name="Daum C."/>
            <person name="Ezra D."/>
            <person name="Gonzalez J."/>
            <person name="Henrissat B."/>
            <person name="Kuo A."/>
            <person name="Liang C."/>
            <person name="Lipzen A."/>
            <person name="Lutzoni F."/>
            <person name="Magnuson J."/>
            <person name="Mondo S."/>
            <person name="Nolan M."/>
            <person name="Ohm R."/>
            <person name="Pangilinan J."/>
            <person name="Park H.-J."/>
            <person name="Ramirez L."/>
            <person name="Alfaro M."/>
            <person name="Sun H."/>
            <person name="Tritt A."/>
            <person name="Yoshinaga Y."/>
            <person name="Zwiers L.-H."/>
            <person name="Turgeon B."/>
            <person name="Goodwin S."/>
            <person name="Spatafora J."/>
            <person name="Crous P."/>
            <person name="Grigoriev I."/>
        </authorList>
    </citation>
    <scope>NUCLEOTIDE SEQUENCE</scope>
    <source>
        <strain evidence="26">ATCC 74209</strain>
    </source>
</reference>
<dbReference type="AlphaFoldDB" id="A0A9P4MPE8"/>
<feature type="domain" description="Glycoside hydrolase family 2 immunoglobulin-like beta-sandwich" evidence="21">
    <location>
        <begin position="199"/>
        <end position="303"/>
    </location>
</feature>
<evidence type="ECO:0000259" key="25">
    <source>
        <dbReference type="Pfam" id="PF22666"/>
    </source>
</evidence>
<dbReference type="Pfam" id="PF22666">
    <property type="entry name" value="Glyco_hydro_2_N2"/>
    <property type="match status" value="1"/>
</dbReference>
<evidence type="ECO:0000256" key="13">
    <source>
        <dbReference type="ARBA" id="ARBA00023180"/>
    </source>
</evidence>